<protein>
    <submittedName>
        <fullName evidence="5">AraC family transcriptional regulator</fullName>
    </submittedName>
</protein>
<dbReference type="PROSITE" id="PS01124">
    <property type="entry name" value="HTH_ARAC_FAMILY_2"/>
    <property type="match status" value="1"/>
</dbReference>
<proteinExistence type="predicted"/>
<keyword evidence="1" id="KW-0805">Transcription regulation</keyword>
<evidence type="ECO:0000256" key="2">
    <source>
        <dbReference type="ARBA" id="ARBA00023125"/>
    </source>
</evidence>
<dbReference type="PANTHER" id="PTHR46796">
    <property type="entry name" value="HTH-TYPE TRANSCRIPTIONAL ACTIVATOR RHAS-RELATED"/>
    <property type="match status" value="1"/>
</dbReference>
<dbReference type="Pfam" id="PF12833">
    <property type="entry name" value="HTH_18"/>
    <property type="match status" value="1"/>
</dbReference>
<evidence type="ECO:0000256" key="3">
    <source>
        <dbReference type="ARBA" id="ARBA00023163"/>
    </source>
</evidence>
<dbReference type="Proteomes" id="UP001549691">
    <property type="component" value="Unassembled WGS sequence"/>
</dbReference>
<keyword evidence="6" id="KW-1185">Reference proteome</keyword>
<comment type="caution">
    <text evidence="5">The sequence shown here is derived from an EMBL/GenBank/DDBJ whole genome shotgun (WGS) entry which is preliminary data.</text>
</comment>
<dbReference type="PROSITE" id="PS00041">
    <property type="entry name" value="HTH_ARAC_FAMILY_1"/>
    <property type="match status" value="1"/>
</dbReference>
<sequence>MRMSVELFALQSKRVRSVLDYLGSHLDDEVSLARLADLACLSPSQLERLYRSKVGETPMVTLRRLRLKRAMVQMRQGRSSIQDLGLAAGYASAAAFNHAFVRQFGFAPSQTPVLMPHAAVLPALHLEQLPAREVYQLPYQGVIAEQRSVTGLLVGSLAVAGAKRWRNWMALDRDRPLGGSALDRVDVLHFVPAAGQPQDVARVDHVLHDGGLYAVWHTLGYPRAVQLTAVVEQIRRDLGCILREDARMLLREITVSGYTAPQERRFAFYLPVAHLSKRRS</sequence>
<dbReference type="InterPro" id="IPR009057">
    <property type="entry name" value="Homeodomain-like_sf"/>
</dbReference>
<reference evidence="5 6" key="1">
    <citation type="submission" date="2024-07" db="EMBL/GenBank/DDBJ databases">
        <title>Uliginosibacterium flavum JJ3220;KACC:17644.</title>
        <authorList>
            <person name="Kim M.K."/>
        </authorList>
    </citation>
    <scope>NUCLEOTIDE SEQUENCE [LARGE SCALE GENOMIC DNA]</scope>
    <source>
        <strain evidence="5 6">KACC:17644</strain>
    </source>
</reference>
<accession>A0ABV2TJG4</accession>
<evidence type="ECO:0000313" key="6">
    <source>
        <dbReference type="Proteomes" id="UP001549691"/>
    </source>
</evidence>
<organism evidence="5 6">
    <name type="scientific">Uliginosibacterium flavum</name>
    <dbReference type="NCBI Taxonomy" id="1396831"/>
    <lineage>
        <taxon>Bacteria</taxon>
        <taxon>Pseudomonadati</taxon>
        <taxon>Pseudomonadota</taxon>
        <taxon>Betaproteobacteria</taxon>
        <taxon>Rhodocyclales</taxon>
        <taxon>Zoogloeaceae</taxon>
        <taxon>Uliginosibacterium</taxon>
    </lineage>
</organism>
<dbReference type="InterPro" id="IPR018062">
    <property type="entry name" value="HTH_AraC-typ_CS"/>
</dbReference>
<dbReference type="InterPro" id="IPR050204">
    <property type="entry name" value="AraC_XylS_family_regulators"/>
</dbReference>
<dbReference type="SMART" id="SM00342">
    <property type="entry name" value="HTH_ARAC"/>
    <property type="match status" value="1"/>
</dbReference>
<dbReference type="EMBL" id="JBEWZI010000006">
    <property type="protein sequence ID" value="MET7014061.1"/>
    <property type="molecule type" value="Genomic_DNA"/>
</dbReference>
<name>A0ABV2TJG4_9RHOO</name>
<feature type="domain" description="HTH araC/xylS-type" evidence="4">
    <location>
        <begin position="16"/>
        <end position="114"/>
    </location>
</feature>
<keyword evidence="2" id="KW-0238">DNA-binding</keyword>
<evidence type="ECO:0000313" key="5">
    <source>
        <dbReference type="EMBL" id="MET7014061.1"/>
    </source>
</evidence>
<dbReference type="SUPFAM" id="SSF46689">
    <property type="entry name" value="Homeodomain-like"/>
    <property type="match status" value="2"/>
</dbReference>
<dbReference type="RefSeq" id="WP_354600519.1">
    <property type="nucleotide sequence ID" value="NZ_JBEWZI010000006.1"/>
</dbReference>
<dbReference type="Gene3D" id="1.10.10.60">
    <property type="entry name" value="Homeodomain-like"/>
    <property type="match status" value="1"/>
</dbReference>
<gene>
    <name evidence="5" type="ORF">ABXR19_07650</name>
</gene>
<dbReference type="InterPro" id="IPR018060">
    <property type="entry name" value="HTH_AraC"/>
</dbReference>
<evidence type="ECO:0000256" key="1">
    <source>
        <dbReference type="ARBA" id="ARBA00023015"/>
    </source>
</evidence>
<evidence type="ECO:0000259" key="4">
    <source>
        <dbReference type="PROSITE" id="PS01124"/>
    </source>
</evidence>
<keyword evidence="3" id="KW-0804">Transcription</keyword>